<evidence type="ECO:0008006" key="4">
    <source>
        <dbReference type="Google" id="ProtNLM"/>
    </source>
</evidence>
<organism evidence="2 3">
    <name type="scientific">Auricularia subglabra (strain TFB-10046 / SS5)</name>
    <name type="common">White-rot fungus</name>
    <name type="synonym">Auricularia delicata (strain TFB10046)</name>
    <dbReference type="NCBI Taxonomy" id="717982"/>
    <lineage>
        <taxon>Eukaryota</taxon>
        <taxon>Fungi</taxon>
        <taxon>Dikarya</taxon>
        <taxon>Basidiomycota</taxon>
        <taxon>Agaricomycotina</taxon>
        <taxon>Agaricomycetes</taxon>
        <taxon>Auriculariales</taxon>
        <taxon>Auriculariaceae</taxon>
        <taxon>Auricularia</taxon>
    </lineage>
</organism>
<dbReference type="KEGG" id="adl:AURDEDRAFT_178286"/>
<feature type="region of interest" description="Disordered" evidence="1">
    <location>
        <begin position="245"/>
        <end position="264"/>
    </location>
</feature>
<evidence type="ECO:0000313" key="2">
    <source>
        <dbReference type="EMBL" id="EJD32619.1"/>
    </source>
</evidence>
<feature type="region of interest" description="Disordered" evidence="1">
    <location>
        <begin position="1"/>
        <end position="86"/>
    </location>
</feature>
<feature type="compositionally biased region" description="Basic residues" evidence="1">
    <location>
        <begin position="404"/>
        <end position="414"/>
    </location>
</feature>
<feature type="region of interest" description="Disordered" evidence="1">
    <location>
        <begin position="278"/>
        <end position="334"/>
    </location>
</feature>
<feature type="compositionally biased region" description="Low complexity" evidence="1">
    <location>
        <begin position="255"/>
        <end position="264"/>
    </location>
</feature>
<gene>
    <name evidence="2" type="ORF">AURDEDRAFT_178286</name>
</gene>
<feature type="region of interest" description="Disordered" evidence="1">
    <location>
        <begin position="375"/>
        <end position="431"/>
    </location>
</feature>
<feature type="compositionally biased region" description="Pro residues" evidence="1">
    <location>
        <begin position="316"/>
        <end position="325"/>
    </location>
</feature>
<sequence>MGQRAVLDVSSPPKAASSAAERAVSSESSRSPTPSPSPSPSPAPAGEASSSVVSGPGPGAAVAAPVPPGGIVPPTPPFIAPAGGFGPPSFLVAPPPVPAPTAVAPARSPEGGDAHGVVEAAAPPTVGVDAEGRDPSPESAPPPPGAMTWAQLQAELLGVAANLVGPQHLGLLPWPVGEPSYKRIERWRLALETAVEHFDMLSLSLRSGTRLRGLVVTLRDRYGRQLLFANEGVGALRRNVNLEPEVCRTSPPGPSTSASSGTAGRHVCEVILPRAPSSWVGTPARRPSPPTSTRKRSRPDPAVAGPSAAKRRKKVPSPPTRPSPAPSDRASPAPDGYVWVHEPCARCVERDVDCVPHATRRACERCAAIHAQCSWASEEREARRAGPVTPRRRQPSSTAVRGRGGGRRSRRHQTRSPPAPMMAPPAGSWIPGGAAGGQPVLAITPAELSAVAVDAARLGSSLALERAAHLAAPRSAMRTPAAQRVRFGSPMDTSALAGESSSRPPTEPPSTPGSRREGPAEEEEEEDAGQGGSKDASQGL</sequence>
<dbReference type="Proteomes" id="UP000006514">
    <property type="component" value="Unassembled WGS sequence"/>
</dbReference>
<feature type="compositionally biased region" description="Pro residues" evidence="1">
    <location>
        <begin position="65"/>
        <end position="79"/>
    </location>
</feature>
<protein>
    <recommendedName>
        <fullName evidence="4">Zn(2)-C6 fungal-type domain-containing protein</fullName>
    </recommendedName>
</protein>
<feature type="compositionally biased region" description="Pro residues" evidence="1">
    <location>
        <begin position="33"/>
        <end position="43"/>
    </location>
</feature>
<feature type="compositionally biased region" description="Low complexity" evidence="1">
    <location>
        <begin position="44"/>
        <end position="64"/>
    </location>
</feature>
<feature type="region of interest" description="Disordered" evidence="1">
    <location>
        <begin position="471"/>
        <end position="540"/>
    </location>
</feature>
<dbReference type="InParanoid" id="J0CQW8"/>
<feature type="compositionally biased region" description="Low complexity" evidence="1">
    <location>
        <begin position="9"/>
        <end position="32"/>
    </location>
</feature>
<name>J0CQW8_AURST</name>
<keyword evidence="3" id="KW-1185">Reference proteome</keyword>
<evidence type="ECO:0000313" key="3">
    <source>
        <dbReference type="Proteomes" id="UP000006514"/>
    </source>
</evidence>
<accession>J0CQW8</accession>
<dbReference type="EMBL" id="JH688796">
    <property type="protein sequence ID" value="EJD32619.1"/>
    <property type="molecule type" value="Genomic_DNA"/>
</dbReference>
<dbReference type="AlphaFoldDB" id="J0CQW8"/>
<reference evidence="3" key="1">
    <citation type="journal article" date="2012" name="Science">
        <title>The Paleozoic origin of enzymatic lignin decomposition reconstructed from 31 fungal genomes.</title>
        <authorList>
            <person name="Floudas D."/>
            <person name="Binder M."/>
            <person name="Riley R."/>
            <person name="Barry K."/>
            <person name="Blanchette R.A."/>
            <person name="Henrissat B."/>
            <person name="Martinez A.T."/>
            <person name="Otillar R."/>
            <person name="Spatafora J.W."/>
            <person name="Yadav J.S."/>
            <person name="Aerts A."/>
            <person name="Benoit I."/>
            <person name="Boyd A."/>
            <person name="Carlson A."/>
            <person name="Copeland A."/>
            <person name="Coutinho P.M."/>
            <person name="de Vries R.P."/>
            <person name="Ferreira P."/>
            <person name="Findley K."/>
            <person name="Foster B."/>
            <person name="Gaskell J."/>
            <person name="Glotzer D."/>
            <person name="Gorecki P."/>
            <person name="Heitman J."/>
            <person name="Hesse C."/>
            <person name="Hori C."/>
            <person name="Igarashi K."/>
            <person name="Jurgens J.A."/>
            <person name="Kallen N."/>
            <person name="Kersten P."/>
            <person name="Kohler A."/>
            <person name="Kuees U."/>
            <person name="Kumar T.K.A."/>
            <person name="Kuo A."/>
            <person name="LaButti K."/>
            <person name="Larrondo L.F."/>
            <person name="Lindquist E."/>
            <person name="Ling A."/>
            <person name="Lombard V."/>
            <person name="Lucas S."/>
            <person name="Lundell T."/>
            <person name="Martin R."/>
            <person name="McLaughlin D.J."/>
            <person name="Morgenstern I."/>
            <person name="Morin E."/>
            <person name="Murat C."/>
            <person name="Nagy L.G."/>
            <person name="Nolan M."/>
            <person name="Ohm R.A."/>
            <person name="Patyshakuliyeva A."/>
            <person name="Rokas A."/>
            <person name="Ruiz-Duenas F.J."/>
            <person name="Sabat G."/>
            <person name="Salamov A."/>
            <person name="Samejima M."/>
            <person name="Schmutz J."/>
            <person name="Slot J.C."/>
            <person name="St John F."/>
            <person name="Stenlid J."/>
            <person name="Sun H."/>
            <person name="Sun S."/>
            <person name="Syed K."/>
            <person name="Tsang A."/>
            <person name="Wiebenga A."/>
            <person name="Young D."/>
            <person name="Pisabarro A."/>
            <person name="Eastwood D.C."/>
            <person name="Martin F."/>
            <person name="Cullen D."/>
            <person name="Grigoriev I.V."/>
            <person name="Hibbett D.S."/>
        </authorList>
    </citation>
    <scope>NUCLEOTIDE SEQUENCE [LARGE SCALE GENOMIC DNA]</scope>
    <source>
        <strain evidence="3">TFB10046</strain>
    </source>
</reference>
<evidence type="ECO:0000256" key="1">
    <source>
        <dbReference type="SAM" id="MobiDB-lite"/>
    </source>
</evidence>
<proteinExistence type="predicted"/>